<evidence type="ECO:0008006" key="5">
    <source>
        <dbReference type="Google" id="ProtNLM"/>
    </source>
</evidence>
<sequence>MKRLIILLMAIAFCSVTTLPTQLAAQTDASLGDADEQNPESFEKKEDQPEREKKGNILNIILDKTPAMSTERGTLVIDAYIDSNSNSLWDAEEPDLKGEIVCTIDDLDYPVPAFIPGLDYNARYKISCQGAGHYQPTASQKNVLIARRGQIIKMTIPCRKTSSAE</sequence>
<evidence type="ECO:0000313" key="3">
    <source>
        <dbReference type="EMBL" id="EAT16104.1"/>
    </source>
</evidence>
<protein>
    <recommendedName>
        <fullName evidence="5">Lipoprotein</fullName>
    </recommendedName>
</protein>
<feature type="compositionally biased region" description="Basic and acidic residues" evidence="1">
    <location>
        <begin position="41"/>
        <end position="55"/>
    </location>
</feature>
<accession>Q1K1A4</accession>
<organism evidence="3 4">
    <name type="scientific">Desulfuromonas acetoxidans (strain DSM 684 / 11070)</name>
    <dbReference type="NCBI Taxonomy" id="281689"/>
    <lineage>
        <taxon>Bacteria</taxon>
        <taxon>Pseudomonadati</taxon>
        <taxon>Thermodesulfobacteriota</taxon>
        <taxon>Desulfuromonadia</taxon>
        <taxon>Desulfuromonadales</taxon>
        <taxon>Desulfuromonadaceae</taxon>
        <taxon>Desulfuromonas</taxon>
    </lineage>
</organism>
<keyword evidence="2" id="KW-0732">Signal</keyword>
<evidence type="ECO:0000256" key="2">
    <source>
        <dbReference type="SAM" id="SignalP"/>
    </source>
</evidence>
<dbReference type="AlphaFoldDB" id="Q1K1A4"/>
<reference evidence="3" key="2">
    <citation type="submission" date="2006-05" db="EMBL/GenBank/DDBJ databases">
        <title>Sequencing of the draft genome and assembly of Desulfuromonas acetoxidans DSM 684.</title>
        <authorList>
            <consortium name="US DOE Joint Genome Institute (JGI-PGF)"/>
            <person name="Copeland A."/>
            <person name="Lucas S."/>
            <person name="Lapidus A."/>
            <person name="Barry K."/>
            <person name="Detter J.C."/>
            <person name="Glavina del Rio T."/>
            <person name="Hammon N."/>
            <person name="Israni S."/>
            <person name="Dalin E."/>
            <person name="Tice H."/>
            <person name="Bruce D."/>
            <person name="Pitluck S."/>
            <person name="Richardson P."/>
        </authorList>
    </citation>
    <scope>NUCLEOTIDE SEQUENCE [LARGE SCALE GENOMIC DNA]</scope>
    <source>
        <strain evidence="3">DSM 684</strain>
    </source>
</reference>
<gene>
    <name evidence="3" type="ORF">Dace_1568</name>
</gene>
<comment type="caution">
    <text evidence="3">The sequence shown here is derived from an EMBL/GenBank/DDBJ whole genome shotgun (WGS) entry which is preliminary data.</text>
</comment>
<proteinExistence type="predicted"/>
<dbReference type="Proteomes" id="UP000005695">
    <property type="component" value="Unassembled WGS sequence"/>
</dbReference>
<evidence type="ECO:0000256" key="1">
    <source>
        <dbReference type="SAM" id="MobiDB-lite"/>
    </source>
</evidence>
<name>Q1K1A4_DESA6</name>
<keyword evidence="4" id="KW-1185">Reference proteome</keyword>
<reference evidence="3" key="1">
    <citation type="submission" date="2006-05" db="EMBL/GenBank/DDBJ databases">
        <title>Annotation of the draft genome assembly of Desulfuromonas acetoxidans DSM 684.</title>
        <authorList>
            <consortium name="US DOE Joint Genome Institute (JGI-ORNL)"/>
            <person name="Larimer F."/>
            <person name="Land M."/>
            <person name="Hauser L."/>
        </authorList>
    </citation>
    <scope>NUCLEOTIDE SEQUENCE [LARGE SCALE GENOMIC DNA]</scope>
    <source>
        <strain evidence="3">DSM 684</strain>
    </source>
</reference>
<feature type="region of interest" description="Disordered" evidence="1">
    <location>
        <begin position="30"/>
        <end position="56"/>
    </location>
</feature>
<evidence type="ECO:0000313" key="4">
    <source>
        <dbReference type="Proteomes" id="UP000005695"/>
    </source>
</evidence>
<dbReference type="EMBL" id="AAEW02000006">
    <property type="protein sequence ID" value="EAT16104.1"/>
    <property type="molecule type" value="Genomic_DNA"/>
</dbReference>
<feature type="signal peptide" evidence="2">
    <location>
        <begin position="1"/>
        <end position="24"/>
    </location>
</feature>
<feature type="chain" id="PRO_5004192717" description="Lipoprotein" evidence="2">
    <location>
        <begin position="25"/>
        <end position="165"/>
    </location>
</feature>